<dbReference type="RefSeq" id="WP_347610932.1">
    <property type="nucleotide sequence ID" value="NZ_JBDPZC010000006.1"/>
</dbReference>
<sequence>MTTADRLLPPQATPLERAAVQIAPNWEDLASAGANLEAKRPPEFAPWLAAEWALAPFSDLFPTTEALIEAGLPWLFERGSAASVRRVLGWLGFEADVQIEEDEAYLHIDLGRIATPEEIKRLALAVRASLPAHMHFYRVFFAYDLRPIRLDHGPALDGGLLEDDSGVWVGDVKASFADYRGGLVEAPSTEALGQSATARRTALLSYDDRMLLDAWRLDSHVLVDSYGGLQELFTGTCDAPRPGAPERLNGIAQIGSAAWDAPQPVAGAVETRSTGLPVPVLPPRAWLGPWAGPWRQTIELNRTEET</sequence>
<proteinExistence type="predicted"/>
<keyword evidence="2" id="KW-1185">Reference proteome</keyword>
<evidence type="ECO:0000313" key="2">
    <source>
        <dbReference type="Proteomes" id="UP001462640"/>
    </source>
</evidence>
<name>A0ABV0GG12_9BURK</name>
<dbReference type="Pfam" id="PF09684">
    <property type="entry name" value="Tail_P2_I"/>
    <property type="match status" value="1"/>
</dbReference>
<reference evidence="1 2" key="1">
    <citation type="submission" date="2024-05" db="EMBL/GenBank/DDBJ databases">
        <title>Roseateles sp. 2.12 16S ribosomal RNA gene Genome sequencing and assembly.</title>
        <authorList>
            <person name="Woo H."/>
        </authorList>
    </citation>
    <scope>NUCLEOTIDE SEQUENCE [LARGE SCALE GENOMIC DNA]</scope>
    <source>
        <strain evidence="1 2">2.12</strain>
    </source>
</reference>
<protein>
    <submittedName>
        <fullName evidence="1">Phage tail protein</fullName>
    </submittedName>
</protein>
<comment type="caution">
    <text evidence="1">The sequence shown here is derived from an EMBL/GenBank/DDBJ whole genome shotgun (WGS) entry which is preliminary data.</text>
</comment>
<evidence type="ECO:0000313" key="1">
    <source>
        <dbReference type="EMBL" id="MEO3714013.1"/>
    </source>
</evidence>
<gene>
    <name evidence="1" type="ORF">ABDJ40_14705</name>
</gene>
<accession>A0ABV0GG12</accession>
<organism evidence="1 2">
    <name type="scientific">Roseateles flavus</name>
    <dbReference type="NCBI Taxonomy" id="3149041"/>
    <lineage>
        <taxon>Bacteria</taxon>
        <taxon>Pseudomonadati</taxon>
        <taxon>Pseudomonadota</taxon>
        <taxon>Betaproteobacteria</taxon>
        <taxon>Burkholderiales</taxon>
        <taxon>Sphaerotilaceae</taxon>
        <taxon>Roseateles</taxon>
    </lineage>
</organism>
<dbReference type="InterPro" id="IPR006521">
    <property type="entry name" value="Tail_protein_I"/>
</dbReference>
<dbReference type="Proteomes" id="UP001462640">
    <property type="component" value="Unassembled WGS sequence"/>
</dbReference>
<dbReference type="EMBL" id="JBDPZC010000006">
    <property type="protein sequence ID" value="MEO3714013.1"/>
    <property type="molecule type" value="Genomic_DNA"/>
</dbReference>